<dbReference type="RefSeq" id="WP_380217210.1">
    <property type="nucleotide sequence ID" value="NZ_JBHTBN010000002.1"/>
</dbReference>
<dbReference type="InterPro" id="IPR011655">
    <property type="entry name" value="MpPF26"/>
</dbReference>
<evidence type="ECO:0000313" key="2">
    <source>
        <dbReference type="EMBL" id="MFC7357369.1"/>
    </source>
</evidence>
<dbReference type="Proteomes" id="UP001596415">
    <property type="component" value="Unassembled WGS sequence"/>
</dbReference>
<dbReference type="EMBL" id="JBHTBN010000002">
    <property type="protein sequence ID" value="MFC7357369.1"/>
    <property type="molecule type" value="Genomic_DNA"/>
</dbReference>
<accession>A0ABW2MSZ8</accession>
<keyword evidence="1" id="KW-0472">Membrane</keyword>
<organism evidence="2 3">
    <name type="scientific">Jejudonia soesokkakensis</name>
    <dbReference type="NCBI Taxonomy" id="1323432"/>
    <lineage>
        <taxon>Bacteria</taxon>
        <taxon>Pseudomonadati</taxon>
        <taxon>Bacteroidota</taxon>
        <taxon>Flavobacteriia</taxon>
        <taxon>Flavobacteriales</taxon>
        <taxon>Flavobacteriaceae</taxon>
        <taxon>Jejudonia</taxon>
    </lineage>
</organism>
<keyword evidence="1" id="KW-1133">Transmembrane helix</keyword>
<protein>
    <submittedName>
        <fullName evidence="2">CCC motif membrane protein</fullName>
    </submittedName>
</protein>
<evidence type="ECO:0000313" key="3">
    <source>
        <dbReference type="Proteomes" id="UP001596415"/>
    </source>
</evidence>
<name>A0ABW2MSZ8_9FLAO</name>
<evidence type="ECO:0000256" key="1">
    <source>
        <dbReference type="SAM" id="Phobius"/>
    </source>
</evidence>
<keyword evidence="1" id="KW-0812">Transmembrane</keyword>
<dbReference type="NCBIfam" id="NF040945">
    <property type="entry name" value="CCC_membrane"/>
    <property type="match status" value="1"/>
</dbReference>
<keyword evidence="3" id="KW-1185">Reference proteome</keyword>
<gene>
    <name evidence="2" type="ORF">ACFQO1_06705</name>
</gene>
<comment type="caution">
    <text evidence="2">The sequence shown here is derived from an EMBL/GenBank/DDBJ whole genome shotgun (WGS) entry which is preliminary data.</text>
</comment>
<feature type="transmembrane region" description="Helical" evidence="1">
    <location>
        <begin position="12"/>
        <end position="40"/>
    </location>
</feature>
<sequence length="106" mass="11738">MEQQKLPNSTLILIFGIVSIVLCCCYGVGVIFGIIALVMAGKATKVYKENPELYTGYKNVTTGKILSYIGIALGAVFLGYVIYMYATYGIEGMQQMNEERMRELGF</sequence>
<reference evidence="3" key="1">
    <citation type="journal article" date="2019" name="Int. J. Syst. Evol. Microbiol.">
        <title>The Global Catalogue of Microorganisms (GCM) 10K type strain sequencing project: providing services to taxonomists for standard genome sequencing and annotation.</title>
        <authorList>
            <consortium name="The Broad Institute Genomics Platform"/>
            <consortium name="The Broad Institute Genome Sequencing Center for Infectious Disease"/>
            <person name="Wu L."/>
            <person name="Ma J."/>
        </authorList>
    </citation>
    <scope>NUCLEOTIDE SEQUENCE [LARGE SCALE GENOMIC DNA]</scope>
    <source>
        <strain evidence="3">CGMCC 1.16306</strain>
    </source>
</reference>
<proteinExistence type="predicted"/>
<dbReference type="Pfam" id="PF07666">
    <property type="entry name" value="MpPF26"/>
    <property type="match status" value="1"/>
</dbReference>
<feature type="transmembrane region" description="Helical" evidence="1">
    <location>
        <begin position="65"/>
        <end position="86"/>
    </location>
</feature>